<gene>
    <name evidence="1" type="ORF">I3679_023005</name>
</gene>
<name>A0ABD5LW06_PROMI</name>
<sequence>MALSQIPELTAKAWDNSLMDVIGRQHLRQMWDDLAEVYDKNSANF</sequence>
<protein>
    <submittedName>
        <fullName evidence="1">Uncharacterized protein</fullName>
    </submittedName>
</protein>
<proteinExistence type="predicted"/>
<reference evidence="1" key="1">
    <citation type="submission" date="2021-05" db="EMBL/GenBank/DDBJ databases">
        <title>First report of NDM-5 and VEB-6 producing Proteus mirabilis isolated from blood of a sepsis patient in Kolkata, India.</title>
        <authorList>
            <person name="Halder G."/>
            <person name="Chaudhuri B."/>
            <person name="Dutta S."/>
        </authorList>
    </citation>
    <scope>NUCLEOTIDE SEQUENCE [LARGE SCALE GENOMIC DNA]</scope>
    <source>
        <strain evidence="1">7049</strain>
    </source>
</reference>
<dbReference type="EMBL" id="JADQCH020000002">
    <property type="protein sequence ID" value="MEY2345553.1"/>
    <property type="molecule type" value="Genomic_DNA"/>
</dbReference>
<accession>A0ABD5LW06</accession>
<organism evidence="1">
    <name type="scientific">Proteus mirabilis</name>
    <dbReference type="NCBI Taxonomy" id="584"/>
    <lineage>
        <taxon>Bacteria</taxon>
        <taxon>Pseudomonadati</taxon>
        <taxon>Pseudomonadota</taxon>
        <taxon>Gammaproteobacteria</taxon>
        <taxon>Enterobacterales</taxon>
        <taxon>Morganellaceae</taxon>
        <taxon>Proteus</taxon>
    </lineage>
</organism>
<dbReference type="AlphaFoldDB" id="A0ABD5LW06"/>
<comment type="caution">
    <text evidence="1">The sequence shown here is derived from an EMBL/GenBank/DDBJ whole genome shotgun (WGS) entry which is preliminary data.</text>
</comment>
<evidence type="ECO:0000313" key="1">
    <source>
        <dbReference type="EMBL" id="MEY2345553.1"/>
    </source>
</evidence>